<dbReference type="Pfam" id="PF00595">
    <property type="entry name" value="PDZ"/>
    <property type="match status" value="1"/>
</dbReference>
<dbReference type="PROSITE" id="PS50106">
    <property type="entry name" value="PDZ"/>
    <property type="match status" value="1"/>
</dbReference>
<dbReference type="InterPro" id="IPR051971">
    <property type="entry name" value="E3_ubiquitin-PDZ_ligase"/>
</dbReference>
<feature type="region of interest" description="Disordered" evidence="1">
    <location>
        <begin position="602"/>
        <end position="636"/>
    </location>
</feature>
<evidence type="ECO:0000256" key="1">
    <source>
        <dbReference type="SAM" id="MobiDB-lite"/>
    </source>
</evidence>
<dbReference type="CDD" id="cd06716">
    <property type="entry name" value="PDZ2-PDZRN4-like"/>
    <property type="match status" value="1"/>
</dbReference>
<dbReference type="Gene3D" id="2.30.42.10">
    <property type="match status" value="2"/>
</dbReference>
<organism evidence="3 4">
    <name type="scientific">Amblyomma americanum</name>
    <name type="common">Lone star tick</name>
    <dbReference type="NCBI Taxonomy" id="6943"/>
    <lineage>
        <taxon>Eukaryota</taxon>
        <taxon>Metazoa</taxon>
        <taxon>Ecdysozoa</taxon>
        <taxon>Arthropoda</taxon>
        <taxon>Chelicerata</taxon>
        <taxon>Arachnida</taxon>
        <taxon>Acari</taxon>
        <taxon>Parasitiformes</taxon>
        <taxon>Ixodida</taxon>
        <taxon>Ixodoidea</taxon>
        <taxon>Ixodidae</taxon>
        <taxon>Amblyomminae</taxon>
        <taxon>Amblyomma</taxon>
    </lineage>
</organism>
<evidence type="ECO:0000259" key="2">
    <source>
        <dbReference type="PROSITE" id="PS50106"/>
    </source>
</evidence>
<gene>
    <name evidence="3" type="ORF">V5799_012138</name>
</gene>
<dbReference type="AlphaFoldDB" id="A0AAQ4EEW5"/>
<feature type="compositionally biased region" description="Basic and acidic residues" evidence="1">
    <location>
        <begin position="602"/>
        <end position="611"/>
    </location>
</feature>
<dbReference type="SMART" id="SM00228">
    <property type="entry name" value="PDZ"/>
    <property type="match status" value="1"/>
</dbReference>
<feature type="domain" description="PDZ" evidence="2">
    <location>
        <begin position="141"/>
        <end position="224"/>
    </location>
</feature>
<reference evidence="3 4" key="1">
    <citation type="journal article" date="2023" name="Arcadia Sci">
        <title>De novo assembly of a long-read Amblyomma americanum tick genome.</title>
        <authorList>
            <person name="Chou S."/>
            <person name="Poskanzer K.E."/>
            <person name="Rollins M."/>
            <person name="Thuy-Boun P.S."/>
        </authorList>
    </citation>
    <scope>NUCLEOTIDE SEQUENCE [LARGE SCALE GENOMIC DNA]</scope>
    <source>
        <strain evidence="3">F_SG_1</strain>
        <tissue evidence="3">Salivary glands</tissue>
    </source>
</reference>
<dbReference type="InterPro" id="IPR001478">
    <property type="entry name" value="PDZ"/>
</dbReference>
<dbReference type="PANTHER" id="PTHR15545">
    <property type="entry name" value="PDZ DOMAIN CONTAINING RING FINGER PROTEIN 3, 4"/>
    <property type="match status" value="1"/>
</dbReference>
<protein>
    <recommendedName>
        <fullName evidence="2">PDZ domain-containing protein</fullName>
    </recommendedName>
</protein>
<feature type="region of interest" description="Disordered" evidence="1">
    <location>
        <begin position="226"/>
        <end position="295"/>
    </location>
</feature>
<feature type="compositionally biased region" description="Low complexity" evidence="1">
    <location>
        <begin position="359"/>
        <end position="371"/>
    </location>
</feature>
<evidence type="ECO:0000313" key="4">
    <source>
        <dbReference type="Proteomes" id="UP001321473"/>
    </source>
</evidence>
<dbReference type="SUPFAM" id="SSF50156">
    <property type="entry name" value="PDZ domain-like"/>
    <property type="match status" value="2"/>
</dbReference>
<dbReference type="InterPro" id="IPR036034">
    <property type="entry name" value="PDZ_sf"/>
</dbReference>
<accession>A0AAQ4EEW5</accession>
<feature type="compositionally biased region" description="Acidic residues" evidence="1">
    <location>
        <begin position="249"/>
        <end position="259"/>
    </location>
</feature>
<evidence type="ECO:0000313" key="3">
    <source>
        <dbReference type="EMBL" id="KAK8773329.1"/>
    </source>
</evidence>
<proteinExistence type="predicted"/>
<sequence>MIDKIVDAFDSYYLLYSQVNGRDVSNATHEEAVAAFRAATEPIVVEVLRRERRNGTGSSSDFGSGSSCVGNRAKQAAPPPSSFSQGCIDAAAQTEIAWWAPPPWEGSFLPNGLSIPPPPMSPPSRNEDPDDDDGYDIEYEEVTLIRNGSDKLGLTLCYGDPEEQETEIYVGEIDPRSVAAKDGRLQEGDQILQVNGTDVLGRDQAIALFSEQRPDFTLLVARTHVSEASSTSEDHSNFSLPRRRYSSVLEEDEEEDGNDKDDATTANKADVAQQAPFQEELSETETQVGTPLPDNDLEMSVLASEFQRVILDKKAASVEQWLHQGSSGLAASPQKWDGADSGSSAYHTGGSSSASPPTLELGGRSGSLLSLTGAPATTPTHSLFQPMTRAQAPAVSSGHGTGPTEDKSTQMRDSDLQSLTSCESCRCHFDFATSPRRLPKTVSEPACVRRGSSVPDYASLYPTMYTNPQNLQHTMWLQQNLFREALARRNSRAQAAKSSSTSSSKKEHVADPSEDVDLKSQWKVKRRADGTRYITRRPARTKLLKEREQKILEERSGLTTDDDNHSELKTGKYWTKEERKKHLERARDRKKKEMMLKLKMAILKEAHEGSGTKKSSSATGSRKKREVSPSPETLVSTTGDKTFALLAVTTV</sequence>
<feature type="compositionally biased region" description="Low complexity" evidence="1">
    <location>
        <begin position="492"/>
        <end position="503"/>
    </location>
</feature>
<feature type="region of interest" description="Disordered" evidence="1">
    <location>
        <begin position="50"/>
        <end position="84"/>
    </location>
</feature>
<dbReference type="PANTHER" id="PTHR15545:SF8">
    <property type="entry name" value="SLO-INTERACTING PROTEIN 1"/>
    <property type="match status" value="1"/>
</dbReference>
<feature type="compositionally biased region" description="Low complexity" evidence="1">
    <location>
        <begin position="55"/>
        <end position="70"/>
    </location>
</feature>
<name>A0AAQ4EEW5_AMBAM</name>
<feature type="compositionally biased region" description="Polar residues" evidence="1">
    <location>
        <begin position="341"/>
        <end position="356"/>
    </location>
</feature>
<keyword evidence="4" id="KW-1185">Reference proteome</keyword>
<feature type="region of interest" description="Disordered" evidence="1">
    <location>
        <begin position="109"/>
        <end position="132"/>
    </location>
</feature>
<feature type="compositionally biased region" description="Polar residues" evidence="1">
    <location>
        <begin position="375"/>
        <end position="385"/>
    </location>
</feature>
<dbReference type="EMBL" id="JARKHS020017072">
    <property type="protein sequence ID" value="KAK8773329.1"/>
    <property type="molecule type" value="Genomic_DNA"/>
</dbReference>
<feature type="compositionally biased region" description="Basic and acidic residues" evidence="1">
    <location>
        <begin position="504"/>
        <end position="517"/>
    </location>
</feature>
<dbReference type="Proteomes" id="UP001321473">
    <property type="component" value="Unassembled WGS sequence"/>
</dbReference>
<feature type="compositionally biased region" description="Basic and acidic residues" evidence="1">
    <location>
        <begin position="404"/>
        <end position="415"/>
    </location>
</feature>
<feature type="region of interest" description="Disordered" evidence="1">
    <location>
        <begin position="326"/>
        <end position="415"/>
    </location>
</feature>
<feature type="region of interest" description="Disordered" evidence="1">
    <location>
        <begin position="488"/>
        <end position="517"/>
    </location>
</feature>
<comment type="caution">
    <text evidence="3">The sequence shown here is derived from an EMBL/GenBank/DDBJ whole genome shotgun (WGS) entry which is preliminary data.</text>
</comment>